<accession>A0ABX3C214</accession>
<evidence type="ECO:0000313" key="2">
    <source>
        <dbReference type="Proteomes" id="UP000179621"/>
    </source>
</evidence>
<comment type="caution">
    <text evidence="1">The sequence shown here is derived from an EMBL/GenBank/DDBJ whole genome shotgun (WGS) entry which is preliminary data.</text>
</comment>
<sequence length="63" mass="6239">MSSEYCVRSHPELFTVDVDGVARLVDGGAGPVELAATQVDAAGAAAAVCPAAAIEIHGATEEA</sequence>
<dbReference type="EMBL" id="MLIH01000009">
    <property type="protein sequence ID" value="OHU11112.1"/>
    <property type="molecule type" value="Genomic_DNA"/>
</dbReference>
<evidence type="ECO:0008006" key="3">
    <source>
        <dbReference type="Google" id="ProtNLM"/>
    </source>
</evidence>
<organism evidence="1 2">
    <name type="scientific">Mycobacteroides saopaulense</name>
    <dbReference type="NCBI Taxonomy" id="1578165"/>
    <lineage>
        <taxon>Bacteria</taxon>
        <taxon>Bacillati</taxon>
        <taxon>Actinomycetota</taxon>
        <taxon>Actinomycetes</taxon>
        <taxon>Mycobacteriales</taxon>
        <taxon>Mycobacteriaceae</taxon>
        <taxon>Mycobacteroides</taxon>
    </lineage>
</organism>
<reference evidence="1 2" key="1">
    <citation type="submission" date="2016-10" db="EMBL/GenBank/DDBJ databases">
        <title>Evaluation of Human, Animal and Environmental Mycobacterium chelonae Isolates by Core Genome Phylogenomic Analysis, Targeted Gene Comparison, and Anti-microbial Susceptibility Patterns: A Tale of Mistaken Identities.</title>
        <authorList>
            <person name="Fogelson S.B."/>
            <person name="Camus A.C."/>
            <person name="Lorenz W."/>
            <person name="Vasireddy R."/>
            <person name="Vasireddy S."/>
            <person name="Smith T."/>
            <person name="Brown-Elliott B.A."/>
            <person name="Wallace R.J.Jr."/>
            <person name="Hasan N.A."/>
            <person name="Reischl U."/>
            <person name="Sanchez S."/>
        </authorList>
    </citation>
    <scope>NUCLEOTIDE SEQUENCE [LARGE SCALE GENOMIC DNA]</scope>
    <source>
        <strain evidence="1 2">8528</strain>
    </source>
</reference>
<protein>
    <recommendedName>
        <fullName evidence="3">Ferredoxin</fullName>
    </recommendedName>
</protein>
<dbReference type="Gene3D" id="3.30.70.20">
    <property type="match status" value="1"/>
</dbReference>
<proteinExistence type="predicted"/>
<evidence type="ECO:0000313" key="1">
    <source>
        <dbReference type="EMBL" id="OHU11112.1"/>
    </source>
</evidence>
<name>A0ABX3C214_9MYCO</name>
<keyword evidence="2" id="KW-1185">Reference proteome</keyword>
<gene>
    <name evidence="1" type="ORF">BKG73_07035</name>
</gene>
<dbReference type="Proteomes" id="UP000179621">
    <property type="component" value="Unassembled WGS sequence"/>
</dbReference>
<dbReference type="Pfam" id="PF13459">
    <property type="entry name" value="Fer4_15"/>
    <property type="match status" value="1"/>
</dbReference>